<evidence type="ECO:0000313" key="3">
    <source>
        <dbReference type="Proteomes" id="UP000345637"/>
    </source>
</evidence>
<dbReference type="Proteomes" id="UP000345637">
    <property type="component" value="Unassembled WGS sequence"/>
</dbReference>
<feature type="transmembrane region" description="Helical" evidence="1">
    <location>
        <begin position="31"/>
        <end position="52"/>
    </location>
</feature>
<reference evidence="2 3" key="1">
    <citation type="submission" date="2019-03" db="EMBL/GenBank/DDBJ databases">
        <authorList>
            <consortium name="Pathogen Informatics"/>
        </authorList>
    </citation>
    <scope>NUCLEOTIDE SEQUENCE [LARGE SCALE GENOMIC DNA]</scope>
    <source>
        <strain evidence="2 3">NCTC12998</strain>
    </source>
</reference>
<evidence type="ECO:0000313" key="2">
    <source>
        <dbReference type="EMBL" id="VFS91356.1"/>
    </source>
</evidence>
<keyword evidence="1" id="KW-1133">Transmembrane helix</keyword>
<dbReference type="NCBIfam" id="NF010304">
    <property type="entry name" value="PRK13741.1"/>
    <property type="match status" value="1"/>
</dbReference>
<feature type="transmembrane region" description="Helical" evidence="1">
    <location>
        <begin position="72"/>
        <end position="95"/>
    </location>
</feature>
<sequence>MITNKQILQEVEQLKELFHDGGAEIPSMWQCFWPGLAAMAWMVTWPLILYGYKFLFLDLPDAANIGVAASVIIAMVAGLFIMIGIANTRALYLSIPKRFRDDSALCRLLVNKARRYSSTYLVGYAILIVLFTFPVFGAIYSTVIFILSSFGFMIYMNVDLNRYQLTALTSLLESFKSSGAK</sequence>
<keyword evidence="1" id="KW-0472">Membrane</keyword>
<accession>A0A485D2M7</accession>
<name>A0A485D2M7_RAOPL</name>
<feature type="transmembrane region" description="Helical" evidence="1">
    <location>
        <begin position="116"/>
        <end position="133"/>
    </location>
</feature>
<dbReference type="AlphaFoldDB" id="A0A485D2M7"/>
<organism evidence="2 3">
    <name type="scientific">Raoultella planticola</name>
    <name type="common">Klebsiella planticola</name>
    <dbReference type="NCBI Taxonomy" id="575"/>
    <lineage>
        <taxon>Bacteria</taxon>
        <taxon>Pseudomonadati</taxon>
        <taxon>Pseudomonadota</taxon>
        <taxon>Gammaproteobacteria</taxon>
        <taxon>Enterobacterales</taxon>
        <taxon>Enterobacteriaceae</taxon>
        <taxon>Klebsiella/Raoultella group</taxon>
        <taxon>Raoultella</taxon>
    </lineage>
</organism>
<evidence type="ECO:0000256" key="1">
    <source>
        <dbReference type="SAM" id="Phobius"/>
    </source>
</evidence>
<dbReference type="EMBL" id="CAADJE010000040">
    <property type="protein sequence ID" value="VFS91356.1"/>
    <property type="molecule type" value="Genomic_DNA"/>
</dbReference>
<gene>
    <name evidence="2" type="ORF">NCTC12998_07113</name>
</gene>
<proteinExistence type="predicted"/>
<protein>
    <submittedName>
        <fullName evidence="2">Conjugal transfer entry exclusion protein TraS</fullName>
    </submittedName>
</protein>
<keyword evidence="1" id="KW-0812">Transmembrane</keyword>